<dbReference type="InterPro" id="IPR002376">
    <property type="entry name" value="Formyl_transf_N"/>
</dbReference>
<reference evidence="6 7" key="1">
    <citation type="submission" date="2016-10" db="EMBL/GenBank/DDBJ databases">
        <authorList>
            <person name="Varghese N."/>
            <person name="Submissions S."/>
        </authorList>
    </citation>
    <scope>NUCLEOTIDE SEQUENCE [LARGE SCALE GENOMIC DNA]</scope>
    <source>
        <strain evidence="6 7">Nl1</strain>
    </source>
</reference>
<feature type="domain" description="Formyl transferase N-terminal" evidence="5">
    <location>
        <begin position="4"/>
        <end position="178"/>
    </location>
</feature>
<keyword evidence="7" id="KW-1185">Reference proteome</keyword>
<feature type="binding site" evidence="4">
    <location>
        <begin position="12"/>
        <end position="14"/>
    </location>
    <ligand>
        <name>N(1)-(5-phospho-beta-D-ribosyl)glycinamide</name>
        <dbReference type="ChEBI" id="CHEBI:143788"/>
    </ligand>
</feature>
<evidence type="ECO:0000256" key="1">
    <source>
        <dbReference type="ARBA" id="ARBA00005054"/>
    </source>
</evidence>
<dbReference type="SUPFAM" id="SSF53328">
    <property type="entry name" value="Formyltransferase"/>
    <property type="match status" value="1"/>
</dbReference>
<comment type="similarity">
    <text evidence="4">Belongs to the GART family.</text>
</comment>
<evidence type="ECO:0000256" key="4">
    <source>
        <dbReference type="HAMAP-Rule" id="MF_01930"/>
    </source>
</evidence>
<dbReference type="EMBL" id="FNKY01000001">
    <property type="protein sequence ID" value="SDQ39838.1"/>
    <property type="molecule type" value="Genomic_DNA"/>
</dbReference>
<name>A0ABY0T7M2_9PROT</name>
<dbReference type="EC" id="2.1.2.2" evidence="4"/>
<dbReference type="InterPro" id="IPR004607">
    <property type="entry name" value="GART"/>
</dbReference>
<keyword evidence="2 4" id="KW-0808">Transferase</keyword>
<dbReference type="InterPro" id="IPR036477">
    <property type="entry name" value="Formyl_transf_N_sf"/>
</dbReference>
<comment type="pathway">
    <text evidence="1 4">Purine metabolism; IMP biosynthesis via de novo pathway; N(2)-formyl-N(1)-(5-phospho-D-ribosyl)glycinamide from N(1)-(5-phospho-D-ribosyl)glycinamide (10-formyl THF route): step 1/1.</text>
</comment>
<dbReference type="Pfam" id="PF00551">
    <property type="entry name" value="Formyl_trans_N"/>
    <property type="match status" value="1"/>
</dbReference>
<feature type="site" description="Raises pKa of active site His" evidence="4">
    <location>
        <position position="141"/>
    </location>
</feature>
<dbReference type="CDD" id="cd08645">
    <property type="entry name" value="FMT_core_GART"/>
    <property type="match status" value="1"/>
</dbReference>
<keyword evidence="3 4" id="KW-0658">Purine biosynthesis</keyword>
<accession>A0ABY0T7M2</accession>
<feature type="active site" description="Proton donor" evidence="4">
    <location>
        <position position="105"/>
    </location>
</feature>
<protein>
    <recommendedName>
        <fullName evidence="4">Phosphoribosylglycinamide formyltransferase</fullName>
        <ecNumber evidence="4">2.1.2.2</ecNumber>
    </recommendedName>
    <alternativeName>
        <fullName evidence="4">5'-phosphoribosylglycinamide transformylase</fullName>
    </alternativeName>
    <alternativeName>
        <fullName evidence="4">GAR transformylase</fullName>
        <shortName evidence="4">GART</shortName>
    </alternativeName>
</protein>
<feature type="binding site" evidence="4">
    <location>
        <begin position="86"/>
        <end position="89"/>
    </location>
    <ligand>
        <name>(6R)-10-formyltetrahydrofolate</name>
        <dbReference type="ChEBI" id="CHEBI:195366"/>
    </ligand>
</feature>
<evidence type="ECO:0000256" key="2">
    <source>
        <dbReference type="ARBA" id="ARBA00022679"/>
    </source>
</evidence>
<evidence type="ECO:0000256" key="3">
    <source>
        <dbReference type="ARBA" id="ARBA00022755"/>
    </source>
</evidence>
<sequence>MKSLVILISGRGSNMEALIDAKLPVRIAAVISNRPDAAGLEIARMHGFETKVLDQRSYPVREAFDTALAETIDAYEPDLIALAGFMRILGDGFVNRYCGKLMNVHPSLLPAFPGLDTHARALKEGVKIHGCTVHFVTSQVDHGPIIIQAAVQTLPGDTKETLAARVLQQEHRIYPEAIRWFMEGRLKVADNRVEVSDAVADGSILFSPELHQ</sequence>
<gene>
    <name evidence="4" type="primary">purN</name>
    <name evidence="6" type="ORF">SAMN05216402_0697</name>
</gene>
<dbReference type="Proteomes" id="UP000183471">
    <property type="component" value="Unassembled WGS sequence"/>
</dbReference>
<organism evidence="6 7">
    <name type="scientific">Nitrosospira multiformis</name>
    <dbReference type="NCBI Taxonomy" id="1231"/>
    <lineage>
        <taxon>Bacteria</taxon>
        <taxon>Pseudomonadati</taxon>
        <taxon>Pseudomonadota</taxon>
        <taxon>Betaproteobacteria</taxon>
        <taxon>Nitrosomonadales</taxon>
        <taxon>Nitrosomonadaceae</taxon>
        <taxon>Nitrosospira</taxon>
    </lineage>
</organism>
<dbReference type="Gene3D" id="3.40.50.170">
    <property type="entry name" value="Formyl transferase, N-terminal domain"/>
    <property type="match status" value="1"/>
</dbReference>
<feature type="binding site" evidence="4">
    <location>
        <position position="61"/>
    </location>
    <ligand>
        <name>(6R)-10-formyltetrahydrofolate</name>
        <dbReference type="ChEBI" id="CHEBI:195366"/>
    </ligand>
</feature>
<dbReference type="HAMAP" id="MF_01930">
    <property type="entry name" value="PurN"/>
    <property type="match status" value="1"/>
</dbReference>
<dbReference type="PANTHER" id="PTHR43369">
    <property type="entry name" value="PHOSPHORIBOSYLGLYCINAMIDE FORMYLTRANSFERASE"/>
    <property type="match status" value="1"/>
</dbReference>
<evidence type="ECO:0000313" key="7">
    <source>
        <dbReference type="Proteomes" id="UP000183471"/>
    </source>
</evidence>
<feature type="binding site" evidence="4">
    <location>
        <position position="103"/>
    </location>
    <ligand>
        <name>(6R)-10-formyltetrahydrofolate</name>
        <dbReference type="ChEBI" id="CHEBI:195366"/>
    </ligand>
</feature>
<dbReference type="NCBIfam" id="TIGR00639">
    <property type="entry name" value="PurN"/>
    <property type="match status" value="1"/>
</dbReference>
<proteinExistence type="inferred from homology"/>
<dbReference type="RefSeq" id="WP_074630809.1">
    <property type="nucleotide sequence ID" value="NZ_FNKY01000001.1"/>
</dbReference>
<dbReference type="PANTHER" id="PTHR43369:SF2">
    <property type="entry name" value="PHOSPHORIBOSYLGLYCINAMIDE FORMYLTRANSFERASE"/>
    <property type="match status" value="1"/>
</dbReference>
<evidence type="ECO:0000313" key="6">
    <source>
        <dbReference type="EMBL" id="SDQ39838.1"/>
    </source>
</evidence>
<comment type="caution">
    <text evidence="6">The sequence shown here is derived from an EMBL/GenBank/DDBJ whole genome shotgun (WGS) entry which is preliminary data.</text>
</comment>
<comment type="function">
    <text evidence="4">Catalyzes the transfer of a formyl group from 10-formyltetrahydrofolate to 5-phospho-ribosyl-glycinamide (GAR), producing 5-phospho-ribosyl-N-formylglycinamide (FGAR) and tetrahydrofolate.</text>
</comment>
<evidence type="ECO:0000259" key="5">
    <source>
        <dbReference type="Pfam" id="PF00551"/>
    </source>
</evidence>
<comment type="catalytic activity">
    <reaction evidence="4">
        <text>N(1)-(5-phospho-beta-D-ribosyl)glycinamide + (6R)-10-formyltetrahydrofolate = N(2)-formyl-N(1)-(5-phospho-beta-D-ribosyl)glycinamide + (6S)-5,6,7,8-tetrahydrofolate + H(+)</text>
        <dbReference type="Rhea" id="RHEA:15053"/>
        <dbReference type="ChEBI" id="CHEBI:15378"/>
        <dbReference type="ChEBI" id="CHEBI:57453"/>
        <dbReference type="ChEBI" id="CHEBI:143788"/>
        <dbReference type="ChEBI" id="CHEBI:147286"/>
        <dbReference type="ChEBI" id="CHEBI:195366"/>
        <dbReference type="EC" id="2.1.2.2"/>
    </reaction>
</comment>